<feature type="binding site" evidence="9">
    <location>
        <position position="227"/>
    </location>
    <ligand>
        <name>K(+)</name>
        <dbReference type="ChEBI" id="CHEBI:29103"/>
    </ligand>
</feature>
<keyword evidence="8 9" id="KW-0119">Carbohydrate metabolism</keyword>
<keyword evidence="9" id="KW-0963">Cytoplasm</keyword>
<dbReference type="Proteomes" id="UP000295142">
    <property type="component" value="Unassembled WGS sequence"/>
</dbReference>
<dbReference type="InterPro" id="IPR011877">
    <property type="entry name" value="Ribokinase"/>
</dbReference>
<dbReference type="OrthoDB" id="9775849at2"/>
<comment type="caution">
    <text evidence="11">The sequence shown here is derived from an EMBL/GenBank/DDBJ whole genome shotgun (WGS) entry which is preliminary data.</text>
</comment>
<keyword evidence="2 9" id="KW-0479">Metal-binding</keyword>
<keyword evidence="3 9" id="KW-0547">Nucleotide-binding</keyword>
<accession>A0A4R2KJJ3</accession>
<dbReference type="PANTHER" id="PTHR10584:SF166">
    <property type="entry name" value="RIBOKINASE"/>
    <property type="match status" value="1"/>
</dbReference>
<evidence type="ECO:0000256" key="2">
    <source>
        <dbReference type="ARBA" id="ARBA00022723"/>
    </source>
</evidence>
<feature type="binding site" evidence="9">
    <location>
        <begin position="10"/>
        <end position="12"/>
    </location>
    <ligand>
        <name>substrate</name>
    </ligand>
</feature>
<gene>
    <name evidence="9" type="primary">rbsK</name>
    <name evidence="11" type="ORF">EV655_102209</name>
</gene>
<comment type="pathway">
    <text evidence="9">Carbohydrate metabolism; D-ribose degradation; D-ribose 5-phosphate from beta-D-ribopyranose: step 2/2.</text>
</comment>
<feature type="binding site" evidence="9">
    <location>
        <position position="233"/>
    </location>
    <ligand>
        <name>substrate</name>
    </ligand>
</feature>
<dbReference type="GO" id="GO:0046872">
    <property type="term" value="F:metal ion binding"/>
    <property type="evidence" value="ECO:0007669"/>
    <property type="project" value="UniProtKB-KW"/>
</dbReference>
<proteinExistence type="inferred from homology"/>
<dbReference type="GO" id="GO:0004747">
    <property type="term" value="F:ribokinase activity"/>
    <property type="evidence" value="ECO:0007669"/>
    <property type="project" value="UniProtKB-UniRule"/>
</dbReference>
<comment type="activity regulation">
    <text evidence="9">Activated by a monovalent cation that binds near, but not in, the active site. The most likely occupant of the site in vivo is potassium. Ion binding induces a conformational change that may alter substrate affinity.</text>
</comment>
<sequence>MTVYCLGSINADHVYSVPHLPAPGETLAATALSQGLGGKGANQSVAAARAGARVVHVGAVGADGAWAVEQLAAFGVETSHVARVGHPTGHAIINVAPDGENSIVILPGANARQDTGRIAAVLAEAGPDDTLLLQNETSHQSEAAALAAEHGLRVVYSAAPFEIGALSAVLPHVSLLVLNAVEAGQMGAALGPVEGPEIIVTDGARGARWRFGGQTLSVPAFPVMPVDTTGAGDCFIGSLVGALDRRLSRADALRYAAAAAALQVTRPGTADAMPARAEVEAFLARA</sequence>
<keyword evidence="12" id="KW-1185">Reference proteome</keyword>
<evidence type="ECO:0000256" key="1">
    <source>
        <dbReference type="ARBA" id="ARBA00022679"/>
    </source>
</evidence>
<feature type="binding site" evidence="9">
    <location>
        <begin position="38"/>
        <end position="42"/>
    </location>
    <ligand>
        <name>substrate</name>
    </ligand>
</feature>
<dbReference type="GO" id="GO:0005829">
    <property type="term" value="C:cytosol"/>
    <property type="evidence" value="ECO:0007669"/>
    <property type="project" value="TreeGrafter"/>
</dbReference>
<dbReference type="EC" id="2.7.1.15" evidence="9"/>
<feature type="binding site" evidence="9">
    <location>
        <position position="136"/>
    </location>
    <ligand>
        <name>substrate</name>
    </ligand>
</feature>
<evidence type="ECO:0000256" key="4">
    <source>
        <dbReference type="ARBA" id="ARBA00022777"/>
    </source>
</evidence>
<dbReference type="HAMAP" id="MF_01987">
    <property type="entry name" value="Ribokinase"/>
    <property type="match status" value="1"/>
</dbReference>
<comment type="cofactor">
    <cofactor evidence="9">
        <name>Mg(2+)</name>
        <dbReference type="ChEBI" id="CHEBI:18420"/>
    </cofactor>
    <text evidence="9">Requires a divalent cation, most likely magnesium in vivo, as an electrophilic catalyst to aid phosphoryl group transfer. It is the chelate of the metal and the nucleotide that is the actual substrate.</text>
</comment>
<name>A0A4R2KJJ3_9RHOB</name>
<keyword evidence="4 9" id="KW-0418">Kinase</keyword>
<dbReference type="PANTHER" id="PTHR10584">
    <property type="entry name" value="SUGAR KINASE"/>
    <property type="match status" value="1"/>
</dbReference>
<dbReference type="Pfam" id="PF00294">
    <property type="entry name" value="PfkB"/>
    <property type="match status" value="1"/>
</dbReference>
<dbReference type="InterPro" id="IPR011611">
    <property type="entry name" value="PfkB_dom"/>
</dbReference>
<feature type="binding site" evidence="9">
    <location>
        <position position="263"/>
    </location>
    <ligand>
        <name>K(+)</name>
        <dbReference type="ChEBI" id="CHEBI:29103"/>
    </ligand>
</feature>
<feature type="binding site" evidence="9">
    <location>
        <begin position="232"/>
        <end position="233"/>
    </location>
    <ligand>
        <name>ATP</name>
        <dbReference type="ChEBI" id="CHEBI:30616"/>
    </ligand>
</feature>
<dbReference type="SUPFAM" id="SSF53613">
    <property type="entry name" value="Ribokinase-like"/>
    <property type="match status" value="1"/>
</dbReference>
<dbReference type="InterPro" id="IPR029056">
    <property type="entry name" value="Ribokinase-like"/>
</dbReference>
<evidence type="ECO:0000256" key="5">
    <source>
        <dbReference type="ARBA" id="ARBA00022840"/>
    </source>
</evidence>
<feature type="binding site" evidence="9">
    <location>
        <position position="179"/>
    </location>
    <ligand>
        <name>ATP</name>
        <dbReference type="ChEBI" id="CHEBI:30616"/>
    </ligand>
</feature>
<keyword evidence="1 9" id="KW-0808">Transferase</keyword>
<dbReference type="CDD" id="cd01174">
    <property type="entry name" value="ribokinase"/>
    <property type="match status" value="1"/>
</dbReference>
<feature type="domain" description="Carbohydrate kinase PfkB" evidence="10">
    <location>
        <begin position="3"/>
        <end position="275"/>
    </location>
</feature>
<dbReference type="AlphaFoldDB" id="A0A4R2KJJ3"/>
<feature type="binding site" evidence="9">
    <location>
        <begin position="201"/>
        <end position="206"/>
    </location>
    <ligand>
        <name>ATP</name>
        <dbReference type="ChEBI" id="CHEBI:30616"/>
    </ligand>
</feature>
<evidence type="ECO:0000256" key="8">
    <source>
        <dbReference type="ARBA" id="ARBA00023277"/>
    </source>
</evidence>
<evidence type="ECO:0000256" key="9">
    <source>
        <dbReference type="HAMAP-Rule" id="MF_01987"/>
    </source>
</evidence>
<dbReference type="GO" id="GO:0019303">
    <property type="term" value="P:D-ribose catabolic process"/>
    <property type="evidence" value="ECO:0007669"/>
    <property type="project" value="UniProtKB-UniRule"/>
</dbReference>
<evidence type="ECO:0000256" key="3">
    <source>
        <dbReference type="ARBA" id="ARBA00022741"/>
    </source>
</evidence>
<dbReference type="Gene3D" id="3.40.1190.20">
    <property type="match status" value="1"/>
</dbReference>
<protein>
    <recommendedName>
        <fullName evidence="9">Ribokinase</fullName>
        <shortName evidence="9">RK</shortName>
        <ecNumber evidence="9">2.7.1.15</ecNumber>
    </recommendedName>
</protein>
<comment type="catalytic activity">
    <reaction evidence="9">
        <text>D-ribose + ATP = D-ribose 5-phosphate + ADP + H(+)</text>
        <dbReference type="Rhea" id="RHEA:13697"/>
        <dbReference type="ChEBI" id="CHEBI:15378"/>
        <dbReference type="ChEBI" id="CHEBI:30616"/>
        <dbReference type="ChEBI" id="CHEBI:47013"/>
        <dbReference type="ChEBI" id="CHEBI:78346"/>
        <dbReference type="ChEBI" id="CHEBI:456216"/>
        <dbReference type="EC" id="2.7.1.15"/>
    </reaction>
</comment>
<comment type="subcellular location">
    <subcellularLocation>
        <location evidence="9">Cytoplasm</location>
    </subcellularLocation>
</comment>
<comment type="function">
    <text evidence="9">Catalyzes the phosphorylation of ribose at O-5 in a reaction requiring ATP and magnesium. The resulting D-ribose-5-phosphate can then be used either for sythesis of nucleotides, histidine, and tryptophan, or as a component of the pentose phosphate pathway.</text>
</comment>
<dbReference type="InterPro" id="IPR002139">
    <property type="entry name" value="Ribo/fructo_kinase"/>
</dbReference>
<comment type="similarity">
    <text evidence="9">Belongs to the carbohydrate kinase PfkB family. Ribokinase subfamily.</text>
</comment>
<feature type="binding site" evidence="9">
    <location>
        <position position="266"/>
    </location>
    <ligand>
        <name>K(+)</name>
        <dbReference type="ChEBI" id="CHEBI:29103"/>
    </ligand>
</feature>
<keyword evidence="6 9" id="KW-0460">Magnesium</keyword>
<feature type="binding site" evidence="9">
    <location>
        <position position="229"/>
    </location>
    <ligand>
        <name>K(+)</name>
        <dbReference type="ChEBI" id="CHEBI:29103"/>
    </ligand>
</feature>
<dbReference type="UniPathway" id="UPA00916">
    <property type="reaction ID" value="UER00889"/>
</dbReference>
<organism evidence="11 12">
    <name type="scientific">Rhodovulum euryhalinum</name>
    <dbReference type="NCBI Taxonomy" id="35805"/>
    <lineage>
        <taxon>Bacteria</taxon>
        <taxon>Pseudomonadati</taxon>
        <taxon>Pseudomonadota</taxon>
        <taxon>Alphaproteobacteria</taxon>
        <taxon>Rhodobacterales</taxon>
        <taxon>Paracoccaceae</taxon>
        <taxon>Rhodovulum</taxon>
    </lineage>
</organism>
<evidence type="ECO:0000256" key="6">
    <source>
        <dbReference type="ARBA" id="ARBA00022842"/>
    </source>
</evidence>
<dbReference type="EMBL" id="SLWW01000002">
    <property type="protein sequence ID" value="TCO73444.1"/>
    <property type="molecule type" value="Genomic_DNA"/>
</dbReference>
<dbReference type="PRINTS" id="PR00990">
    <property type="entry name" value="RIBOKINASE"/>
</dbReference>
<comment type="caution">
    <text evidence="9">Lacks conserved residue(s) required for the propagation of feature annotation.</text>
</comment>
<evidence type="ECO:0000313" key="12">
    <source>
        <dbReference type="Proteomes" id="UP000295142"/>
    </source>
</evidence>
<keyword evidence="7 9" id="KW-0630">Potassium</keyword>
<evidence type="ECO:0000313" key="11">
    <source>
        <dbReference type="EMBL" id="TCO73444.1"/>
    </source>
</evidence>
<evidence type="ECO:0000259" key="10">
    <source>
        <dbReference type="Pfam" id="PF00294"/>
    </source>
</evidence>
<feature type="binding site" evidence="9">
    <location>
        <position position="268"/>
    </location>
    <ligand>
        <name>K(+)</name>
        <dbReference type="ChEBI" id="CHEBI:29103"/>
    </ligand>
</feature>
<evidence type="ECO:0000256" key="7">
    <source>
        <dbReference type="ARBA" id="ARBA00022958"/>
    </source>
</evidence>
<reference evidence="11 12" key="1">
    <citation type="submission" date="2019-03" db="EMBL/GenBank/DDBJ databases">
        <title>Genomic Encyclopedia of Type Strains, Phase IV (KMG-IV): sequencing the most valuable type-strain genomes for metagenomic binning, comparative biology and taxonomic classification.</title>
        <authorList>
            <person name="Goeker M."/>
        </authorList>
    </citation>
    <scope>NUCLEOTIDE SEQUENCE [LARGE SCALE GENOMIC DNA]</scope>
    <source>
        <strain evidence="11 12">DSM 4868</strain>
    </source>
</reference>
<dbReference type="RefSeq" id="WP_132541766.1">
    <property type="nucleotide sequence ID" value="NZ_SLWW01000002.1"/>
</dbReference>
<comment type="subunit">
    <text evidence="9">Homodimer.</text>
</comment>
<keyword evidence="5 9" id="KW-0067">ATP-binding</keyword>
<feature type="active site" description="Proton acceptor" evidence="9">
    <location>
        <position position="233"/>
    </location>
</feature>
<dbReference type="GO" id="GO:0005524">
    <property type="term" value="F:ATP binding"/>
    <property type="evidence" value="ECO:0007669"/>
    <property type="project" value="UniProtKB-UniRule"/>
</dbReference>